<organism evidence="5 6">
    <name type="scientific">Coniochaeta pulveracea</name>
    <dbReference type="NCBI Taxonomy" id="177199"/>
    <lineage>
        <taxon>Eukaryota</taxon>
        <taxon>Fungi</taxon>
        <taxon>Dikarya</taxon>
        <taxon>Ascomycota</taxon>
        <taxon>Pezizomycotina</taxon>
        <taxon>Sordariomycetes</taxon>
        <taxon>Sordariomycetidae</taxon>
        <taxon>Coniochaetales</taxon>
        <taxon>Coniochaetaceae</taxon>
        <taxon>Coniochaeta</taxon>
    </lineage>
</organism>
<dbReference type="AlphaFoldDB" id="A0A420Y988"/>
<evidence type="ECO:0000313" key="5">
    <source>
        <dbReference type="EMBL" id="RKU44367.1"/>
    </source>
</evidence>
<feature type="compositionally biased region" description="Basic and acidic residues" evidence="4">
    <location>
        <begin position="781"/>
        <end position="832"/>
    </location>
</feature>
<comment type="caution">
    <text evidence="5">The sequence shown here is derived from an EMBL/GenBank/DDBJ whole genome shotgun (WGS) entry which is preliminary data.</text>
</comment>
<keyword evidence="6" id="KW-1185">Reference proteome</keyword>
<keyword evidence="2 3" id="KW-0175">Coiled coil</keyword>
<feature type="compositionally biased region" description="Basic residues" evidence="4">
    <location>
        <begin position="833"/>
        <end position="843"/>
    </location>
</feature>
<evidence type="ECO:0000256" key="4">
    <source>
        <dbReference type="SAM" id="MobiDB-lite"/>
    </source>
</evidence>
<dbReference type="STRING" id="177199.A0A420Y988"/>
<feature type="compositionally biased region" description="Low complexity" evidence="4">
    <location>
        <begin position="559"/>
        <end position="574"/>
    </location>
</feature>
<evidence type="ECO:0000256" key="2">
    <source>
        <dbReference type="ARBA" id="ARBA00023054"/>
    </source>
</evidence>
<sequence length="863" mass="94181">MIDLDNLRTASLYINNQLLSRGLIDDGQAIRFDRPGDSDGALADTMGQIMSVVNDLILRRDRDAENREALSTTLRTLRAESLRQTADVNSLRDRNTELSRKCAITEAEAASLRAQLKTAESTIHKLKDDAAKMKTMVAQTRSACANEVRKRDRQIDGLKKAVIEAGRARGTRNNGGITTITVTGDIGGDAVHGTPKQQTIGDDYDLRQETNSFLAELAKGLSEENETLLGLVRRTKESLKDMSGLGKRDVRNGDGHATTLAVSPEEMAGEIEGILDHLRTILTNPSFVPIEEVVVREDEINRLRDGWEKMETRWSEAVHLMDGWRRRMQADGRPVNVEELKMGLRLSPVRVRNVAETAQSLGLKLTAVEEDVEENSILRLATPENSSLHLVPAPELDEAELDGSDDESSIFEDDMDVNELDVEEPNVQVLQHSVMLNSVDSSPLPPPPELSPLKDHYSAGNRGEPELSPFKRATRERPAEFTTIIEENTYELRQEEAQAPKPPPHRTKPLPYKRAEGQPTKPDTPPSSVTSSEANPSPESIKLVTPEEEDSSSKPAPAPTTRLRSTAAPRATRPARPEPTSRPPTARPAATRTTKPPAEAEAVKSTRPTRTAREPRPEPEKPARAIRAAKQLEQPHPPTSQSRPLRSKVSRGDLQPKSHSSPTASLPSSSSKPATADRTTSSNSTTSTTTSTSATSAASGKTVRPVSPVKPPGSATRLPLPRNGGNILPPPVQSPLTMATIAAKLAASEKEADAARVRAKLRAMRLARAKKGDFEGQGDEIMAREASDQSIKSIEDGEKLERTTDSTREGDGGAKVDLAVEKPRRREREPGRRTGKAASRRRSTLNPQELKSLIQGEVNVDLA</sequence>
<comment type="similarity">
    <text evidence="1">Belongs to the ADIP family.</text>
</comment>
<gene>
    <name evidence="5" type="ORF">DL546_001915</name>
</gene>
<feature type="compositionally biased region" description="Basic and acidic residues" evidence="4">
    <location>
        <begin position="611"/>
        <end position="623"/>
    </location>
</feature>
<evidence type="ECO:0000256" key="3">
    <source>
        <dbReference type="SAM" id="Coils"/>
    </source>
</evidence>
<dbReference type="InterPro" id="IPR021622">
    <property type="entry name" value="Afadin/alpha-actinin-bd"/>
</dbReference>
<feature type="compositionally biased region" description="Low complexity" evidence="4">
    <location>
        <begin position="657"/>
        <end position="699"/>
    </location>
</feature>
<evidence type="ECO:0008006" key="7">
    <source>
        <dbReference type="Google" id="ProtNLM"/>
    </source>
</evidence>
<feature type="compositionally biased region" description="Polar residues" evidence="4">
    <location>
        <begin position="526"/>
        <end position="538"/>
    </location>
</feature>
<protein>
    <recommendedName>
        <fullName evidence="7">NIMA interactive protein</fullName>
    </recommendedName>
</protein>
<dbReference type="Proteomes" id="UP000275385">
    <property type="component" value="Unassembled WGS sequence"/>
</dbReference>
<evidence type="ECO:0000256" key="1">
    <source>
        <dbReference type="ARBA" id="ARBA00009291"/>
    </source>
</evidence>
<feature type="region of interest" description="Disordered" evidence="4">
    <location>
        <begin position="777"/>
        <end position="863"/>
    </location>
</feature>
<feature type="coiled-coil region" evidence="3">
    <location>
        <begin position="88"/>
        <end position="136"/>
    </location>
</feature>
<dbReference type="EMBL" id="QVQW01000031">
    <property type="protein sequence ID" value="RKU44367.1"/>
    <property type="molecule type" value="Genomic_DNA"/>
</dbReference>
<reference evidence="5 6" key="1">
    <citation type="submission" date="2018-08" db="EMBL/GenBank/DDBJ databases">
        <title>Draft genome of the lignicolous fungus Coniochaeta pulveracea.</title>
        <authorList>
            <person name="Borstlap C.J."/>
            <person name="De Witt R.N."/>
            <person name="Botha A."/>
            <person name="Volschenk H."/>
        </authorList>
    </citation>
    <scope>NUCLEOTIDE SEQUENCE [LARGE SCALE GENOMIC DNA]</scope>
    <source>
        <strain evidence="5 6">CAB683</strain>
    </source>
</reference>
<accession>A0A420Y988</accession>
<evidence type="ECO:0000313" key="6">
    <source>
        <dbReference type="Proteomes" id="UP000275385"/>
    </source>
</evidence>
<dbReference type="OrthoDB" id="312015at2759"/>
<dbReference type="Pfam" id="PF11559">
    <property type="entry name" value="ADIP"/>
    <property type="match status" value="1"/>
</dbReference>
<feature type="compositionally biased region" description="Low complexity" evidence="4">
    <location>
        <begin position="587"/>
        <end position="600"/>
    </location>
</feature>
<feature type="region of interest" description="Disordered" evidence="4">
    <location>
        <begin position="438"/>
        <end position="732"/>
    </location>
</feature>
<proteinExistence type="inferred from homology"/>
<name>A0A420Y988_9PEZI</name>